<sequence length="112" mass="11939">METKIQEVIQKLAVSPGESLFLVGYSRSVETGYKSAANLIWLGEFPFPIRILRVGDREKKVVLVADIEDALRGRLAAQVQAGEVTSPPTRRGPGRPRKGASLPGAAGVKGGV</sequence>
<comment type="caution">
    <text evidence="2">The sequence shown here is derived from an EMBL/GenBank/DDBJ whole genome shotgun (WGS) entry which is preliminary data.</text>
</comment>
<reference evidence="2" key="1">
    <citation type="submission" date="2009-10" db="EMBL/GenBank/DDBJ databases">
        <title>Diversity of trophic interactions inside an arsenic-rich microbial ecosystem.</title>
        <authorList>
            <person name="Bertin P.N."/>
            <person name="Heinrich-Salmeron A."/>
            <person name="Pelletier E."/>
            <person name="Goulhen-Chollet F."/>
            <person name="Arsene-Ploetze F."/>
            <person name="Gallien S."/>
            <person name="Calteau A."/>
            <person name="Vallenet D."/>
            <person name="Casiot C."/>
            <person name="Chane-Woon-Ming B."/>
            <person name="Giloteaux L."/>
            <person name="Barakat M."/>
            <person name="Bonnefoy V."/>
            <person name="Bruneel O."/>
            <person name="Chandler M."/>
            <person name="Cleiss J."/>
            <person name="Duran R."/>
            <person name="Elbaz-Poulichet F."/>
            <person name="Fonknechten N."/>
            <person name="Lauga B."/>
            <person name="Mornico D."/>
            <person name="Ortet P."/>
            <person name="Schaeffer C."/>
            <person name="Siguier P."/>
            <person name="Alexander Thil Smith A."/>
            <person name="Van Dorsselaer A."/>
            <person name="Weissenbach J."/>
            <person name="Medigue C."/>
            <person name="Le Paslier D."/>
        </authorList>
    </citation>
    <scope>NUCLEOTIDE SEQUENCE</scope>
</reference>
<dbReference type="AlphaFoldDB" id="E6PNL7"/>
<organism evidence="2">
    <name type="scientific">mine drainage metagenome</name>
    <dbReference type="NCBI Taxonomy" id="410659"/>
    <lineage>
        <taxon>unclassified sequences</taxon>
        <taxon>metagenomes</taxon>
        <taxon>ecological metagenomes</taxon>
    </lineage>
</organism>
<feature type="region of interest" description="Disordered" evidence="1">
    <location>
        <begin position="79"/>
        <end position="112"/>
    </location>
</feature>
<gene>
    <name evidence="2" type="ORF">CARN2_1378</name>
</gene>
<dbReference type="EMBL" id="CABM01000027">
    <property type="protein sequence ID" value="CBH96519.1"/>
    <property type="molecule type" value="Genomic_DNA"/>
</dbReference>
<evidence type="ECO:0000313" key="2">
    <source>
        <dbReference type="EMBL" id="CBH96519.1"/>
    </source>
</evidence>
<name>E6PNL7_9ZZZZ</name>
<evidence type="ECO:0000256" key="1">
    <source>
        <dbReference type="SAM" id="MobiDB-lite"/>
    </source>
</evidence>
<protein>
    <submittedName>
        <fullName evidence="2">Uncharacterized protein</fullName>
    </submittedName>
</protein>
<accession>E6PNL7</accession>
<proteinExistence type="predicted"/>